<proteinExistence type="predicted"/>
<name>A0A7X0MUU0_9HYPH</name>
<organism evidence="1 2">
    <name type="scientific">Rhizobium soli</name>
    <dbReference type="NCBI Taxonomy" id="424798"/>
    <lineage>
        <taxon>Bacteria</taxon>
        <taxon>Pseudomonadati</taxon>
        <taxon>Pseudomonadota</taxon>
        <taxon>Alphaproteobacteria</taxon>
        <taxon>Hyphomicrobiales</taxon>
        <taxon>Rhizobiaceae</taxon>
        <taxon>Rhizobium/Agrobacterium group</taxon>
        <taxon>Rhizobium</taxon>
    </lineage>
</organism>
<reference evidence="1 2" key="1">
    <citation type="submission" date="2020-08" db="EMBL/GenBank/DDBJ databases">
        <title>The Agave Microbiome: Exploring the role of microbial communities in plant adaptations to desert environments.</title>
        <authorList>
            <person name="Partida-Martinez L.P."/>
        </authorList>
    </citation>
    <scope>NUCLEOTIDE SEQUENCE [LARGE SCALE GENOMIC DNA]</scope>
    <source>
        <strain evidence="1 2">AS3.12</strain>
    </source>
</reference>
<comment type="caution">
    <text evidence="1">The sequence shown here is derived from an EMBL/GenBank/DDBJ whole genome shotgun (WGS) entry which is preliminary data.</text>
</comment>
<dbReference type="EMBL" id="JACHBU010000006">
    <property type="protein sequence ID" value="MBB6509778.1"/>
    <property type="molecule type" value="Genomic_DNA"/>
</dbReference>
<accession>A0A7X0MUU0</accession>
<evidence type="ECO:0000313" key="1">
    <source>
        <dbReference type="EMBL" id="MBB6509778.1"/>
    </source>
</evidence>
<dbReference type="Proteomes" id="UP000585437">
    <property type="component" value="Unassembled WGS sequence"/>
</dbReference>
<dbReference type="AlphaFoldDB" id="A0A7X0MUU0"/>
<evidence type="ECO:0000313" key="2">
    <source>
        <dbReference type="Proteomes" id="UP000585437"/>
    </source>
</evidence>
<sequence>MGMNGNAFLAIWHDIEEGGHAEYIEWHTREHMPERLSIPGFRTGKRLHAPSASRYVFGTVYSGETLETFRSPDYLERLHNPTPWTTAVAPSFRNFLRVACERIAEAGHGDGGSMATIRFDLSGDDGETRLRASAQALADAMLAVRGVSCVHVGVSRNEVSSVRTKETELRAVMNETVFDVVVLVEGSSSAGLRAALPEVERLAVESGILQAPVTDIYETAFSITSEDMRGAP</sequence>
<gene>
    <name evidence="1" type="ORF">F4695_003162</name>
</gene>
<dbReference type="RefSeq" id="WP_184655217.1">
    <property type="nucleotide sequence ID" value="NZ_JACHBU010000006.1"/>
</dbReference>
<protein>
    <submittedName>
        <fullName evidence="1">Uncharacterized protein</fullName>
    </submittedName>
</protein>
<keyword evidence="2" id="KW-1185">Reference proteome</keyword>